<evidence type="ECO:0000313" key="9">
    <source>
        <dbReference type="Proteomes" id="UP000006866"/>
    </source>
</evidence>
<dbReference type="GO" id="GO:0009024">
    <property type="term" value="F:tagatose-6-phosphate kinase activity"/>
    <property type="evidence" value="ECO:0007669"/>
    <property type="project" value="UniProtKB-EC"/>
</dbReference>
<comment type="similarity">
    <text evidence="6">Belongs to the carbohydrate kinase PfkB family. LacC subfamily.</text>
</comment>
<proteinExistence type="inferred from homology"/>
<sequence>MIATITLNPSVDRRYNINELKVNTIQRTDDYQATAGGKGINVSRVIKLLDGNLTAMGFIGGYAGKFIKAELKKLKINNSFTKIAAETRSCINIIDHFKSSIEILEKGPEIKVSEKDRFLFDFKNQIKKVKVIIISGSLPEGIENDFYQEIIKIAKINDKKVILDTSGEALINGIKAGPDFIKPNQSELESIFNFKIEKEIDYLKAANKLQKMGAKNIAISLGAKGMYFFSQDSKYKIEVPEIEAINLTGSGDSLVAGLGVAVQRNMDIESSLKLANACGVANAVEKQTAYVDLKKVNNYIDKIKIKEI</sequence>
<dbReference type="InterPro" id="IPR011611">
    <property type="entry name" value="PfkB_dom"/>
</dbReference>
<name>E3DNJ1_HALPG</name>
<comment type="pathway">
    <text evidence="6">Carbohydrate metabolism; D-tagatose 6-phosphate degradation; D-glyceraldehyde 3-phosphate and glycerone phosphate from D-tagatose 6-phosphate: step 1/2.</text>
</comment>
<dbReference type="RefSeq" id="WP_014552562.1">
    <property type="nucleotide sequence ID" value="NC_017455.1"/>
</dbReference>
<dbReference type="NCBIfam" id="TIGR03168">
    <property type="entry name" value="1-PFK"/>
    <property type="match status" value="1"/>
</dbReference>
<dbReference type="Pfam" id="PF00294">
    <property type="entry name" value="PfkB"/>
    <property type="match status" value="1"/>
</dbReference>
<evidence type="ECO:0000313" key="8">
    <source>
        <dbReference type="EMBL" id="ADO76529.1"/>
    </source>
</evidence>
<evidence type="ECO:0000256" key="1">
    <source>
        <dbReference type="ARBA" id="ARBA00005380"/>
    </source>
</evidence>
<dbReference type="PATRIC" id="fig|572479.3.peg.379"/>
<dbReference type="PIRSF" id="PIRSF000535">
    <property type="entry name" value="1PFK/6PFK/LacC"/>
    <property type="match status" value="1"/>
</dbReference>
<dbReference type="EC" id="2.7.1.144" evidence="6"/>
<evidence type="ECO:0000256" key="3">
    <source>
        <dbReference type="ARBA" id="ARBA00022741"/>
    </source>
</evidence>
<dbReference type="GO" id="GO:0005829">
    <property type="term" value="C:cytosol"/>
    <property type="evidence" value="ECO:0007669"/>
    <property type="project" value="TreeGrafter"/>
</dbReference>
<dbReference type="Proteomes" id="UP000006866">
    <property type="component" value="Chromosome"/>
</dbReference>
<evidence type="ECO:0000256" key="4">
    <source>
        <dbReference type="ARBA" id="ARBA00022777"/>
    </source>
</evidence>
<dbReference type="AlphaFoldDB" id="E3DNJ1"/>
<dbReference type="GO" id="GO:0005524">
    <property type="term" value="F:ATP binding"/>
    <property type="evidence" value="ECO:0007669"/>
    <property type="project" value="UniProtKB-KW"/>
</dbReference>
<dbReference type="GO" id="GO:0008662">
    <property type="term" value="F:1-phosphofructokinase activity"/>
    <property type="evidence" value="ECO:0007669"/>
    <property type="project" value="InterPro"/>
</dbReference>
<gene>
    <name evidence="8" type="ordered locus">Hprae_0374</name>
</gene>
<comment type="catalytic activity">
    <reaction evidence="6">
        <text>D-tagatofuranose 6-phosphate + ATP = D-tagatofuranose 1,6-bisphosphate + ADP + H(+)</text>
        <dbReference type="Rhea" id="RHEA:12420"/>
        <dbReference type="ChEBI" id="CHEBI:15378"/>
        <dbReference type="ChEBI" id="CHEBI:30616"/>
        <dbReference type="ChEBI" id="CHEBI:58694"/>
        <dbReference type="ChEBI" id="CHEBI:58695"/>
        <dbReference type="ChEBI" id="CHEBI:456216"/>
        <dbReference type="EC" id="2.7.1.144"/>
    </reaction>
</comment>
<protein>
    <recommendedName>
        <fullName evidence="6">Tagatose-6-phosphate kinase</fullName>
        <ecNumber evidence="6">2.7.1.144</ecNumber>
    </recommendedName>
</protein>
<organism evidence="8 9">
    <name type="scientific">Halanaerobium praevalens (strain ATCC 33744 / DSM 2228 / GSL)</name>
    <dbReference type="NCBI Taxonomy" id="572479"/>
    <lineage>
        <taxon>Bacteria</taxon>
        <taxon>Bacillati</taxon>
        <taxon>Bacillota</taxon>
        <taxon>Clostridia</taxon>
        <taxon>Halanaerobiales</taxon>
        <taxon>Halanaerobiaceae</taxon>
        <taxon>Halanaerobium</taxon>
    </lineage>
</organism>
<dbReference type="CDD" id="cd01164">
    <property type="entry name" value="FruK_PfkB_like"/>
    <property type="match status" value="1"/>
</dbReference>
<dbReference type="PANTHER" id="PTHR46566">
    <property type="entry name" value="1-PHOSPHOFRUCTOKINASE-RELATED"/>
    <property type="match status" value="1"/>
</dbReference>
<feature type="domain" description="Carbohydrate kinase PfkB" evidence="7">
    <location>
        <begin position="17"/>
        <end position="289"/>
    </location>
</feature>
<dbReference type="GO" id="GO:2001059">
    <property type="term" value="P:D-tagatose 6-phosphate catabolic process"/>
    <property type="evidence" value="ECO:0007669"/>
    <property type="project" value="UniProtKB-UniPathway"/>
</dbReference>
<evidence type="ECO:0000256" key="2">
    <source>
        <dbReference type="ARBA" id="ARBA00022679"/>
    </source>
</evidence>
<keyword evidence="2 6" id="KW-0808">Transferase</keyword>
<dbReference type="eggNOG" id="COG1105">
    <property type="taxonomic scope" value="Bacteria"/>
</dbReference>
<dbReference type="PANTHER" id="PTHR46566:SF1">
    <property type="entry name" value="1-PHOSPHOFRUCTOKINASE"/>
    <property type="match status" value="1"/>
</dbReference>
<dbReference type="InterPro" id="IPR029056">
    <property type="entry name" value="Ribokinase-like"/>
</dbReference>
<evidence type="ECO:0000256" key="5">
    <source>
        <dbReference type="ARBA" id="ARBA00022840"/>
    </source>
</evidence>
<keyword evidence="3 6" id="KW-0547">Nucleotide-binding</keyword>
<dbReference type="GO" id="GO:0044281">
    <property type="term" value="P:small molecule metabolic process"/>
    <property type="evidence" value="ECO:0007669"/>
    <property type="project" value="UniProtKB-ARBA"/>
</dbReference>
<reference evidence="8 9" key="2">
    <citation type="journal article" date="2011" name="Stand. Genomic Sci.">
        <title>Complete genome sequence of the extremely halophilic Halanaerobium praevalens type strain (GSL).</title>
        <authorList>
            <person name="Ivanova N."/>
            <person name="Sikorski J."/>
            <person name="Chertkov O."/>
            <person name="Nolan M."/>
            <person name="Lucas S."/>
            <person name="Hammon N."/>
            <person name="Deshpande S."/>
            <person name="Cheng J.F."/>
            <person name="Tapia R."/>
            <person name="Han C."/>
            <person name="Goodwin L."/>
            <person name="Pitluck S."/>
            <person name="Huntemann M."/>
            <person name="Liolios K."/>
            <person name="Pagani I."/>
            <person name="Mavromatis K."/>
            <person name="Ovchinikova G."/>
            <person name="Pati A."/>
            <person name="Chen A."/>
            <person name="Palaniappan K."/>
            <person name="Land M."/>
            <person name="Hauser L."/>
            <person name="Brambilla E.M."/>
            <person name="Kannan K.P."/>
            <person name="Rohde M."/>
            <person name="Tindall B.J."/>
            <person name="Goker M."/>
            <person name="Detter J.C."/>
            <person name="Woyke T."/>
            <person name="Bristow J."/>
            <person name="Eisen J.A."/>
            <person name="Markowitz V."/>
            <person name="Hugenholtz P."/>
            <person name="Kyrpides N.C."/>
            <person name="Klenk H.P."/>
            <person name="Lapidus A."/>
        </authorList>
    </citation>
    <scope>NUCLEOTIDE SEQUENCE [LARGE SCALE GENOMIC DNA]</scope>
    <source>
        <strain evidence="9">ATCC 33744 / DSM 2228 / GSL</strain>
    </source>
</reference>
<reference evidence="9" key="1">
    <citation type="submission" date="2010-10" db="EMBL/GenBank/DDBJ databases">
        <title>The complete genome of Halanaerobium praevalens DSM 2228.</title>
        <authorList>
            <consortium name="US DOE Joint Genome Institute (JGI-PGF)"/>
            <person name="Lucas S."/>
            <person name="Copeland A."/>
            <person name="Lapidus A."/>
            <person name="Glavina del Rio T."/>
            <person name="Dalin E."/>
            <person name="Tice H."/>
            <person name="Bruce D."/>
            <person name="Goodwin L."/>
            <person name="Pitluck S."/>
            <person name="Kyrpides N."/>
            <person name="Mavromatis K."/>
            <person name="Ivanova N."/>
            <person name="Ovchinnikova G."/>
            <person name="Chertkov O."/>
            <person name="Detter J.C."/>
            <person name="Han C."/>
            <person name="Larimer F."/>
            <person name="Land M."/>
            <person name="Hauser L."/>
            <person name="Markowitz V."/>
            <person name="Cheng J.-F."/>
            <person name="Hugenholtz P."/>
            <person name="Woyke T."/>
            <person name="Wu D."/>
            <person name="Tindall B."/>
            <person name="Pomrenke H.G."/>
            <person name="Brambilla E."/>
            <person name="Klenk H.-P."/>
            <person name="Eisen J.A."/>
        </authorList>
    </citation>
    <scope>NUCLEOTIDE SEQUENCE [LARGE SCALE GENOMIC DNA]</scope>
    <source>
        <strain evidence="9">ATCC 33744 / DSM 2228 / GSL</strain>
    </source>
</reference>
<dbReference type="Gene3D" id="3.40.1190.20">
    <property type="match status" value="1"/>
</dbReference>
<evidence type="ECO:0000259" key="7">
    <source>
        <dbReference type="Pfam" id="PF00294"/>
    </source>
</evidence>
<dbReference type="FunFam" id="3.40.1190.20:FF:000001">
    <property type="entry name" value="Phosphofructokinase"/>
    <property type="match status" value="1"/>
</dbReference>
<evidence type="ECO:0000256" key="6">
    <source>
        <dbReference type="PIRNR" id="PIRNR000535"/>
    </source>
</evidence>
<dbReference type="GO" id="GO:0005988">
    <property type="term" value="P:lactose metabolic process"/>
    <property type="evidence" value="ECO:0007669"/>
    <property type="project" value="UniProtKB-KW"/>
</dbReference>
<dbReference type="InterPro" id="IPR017583">
    <property type="entry name" value="Tagatose/fructose_Pkinase"/>
</dbReference>
<keyword evidence="4" id="KW-0418">Kinase</keyword>
<dbReference type="GO" id="GO:0016052">
    <property type="term" value="P:carbohydrate catabolic process"/>
    <property type="evidence" value="ECO:0007669"/>
    <property type="project" value="UniProtKB-ARBA"/>
</dbReference>
<dbReference type="STRING" id="572479.Hprae_0374"/>
<dbReference type="InterPro" id="IPR022463">
    <property type="entry name" value="1-PFruKinase"/>
</dbReference>
<dbReference type="SUPFAM" id="SSF53613">
    <property type="entry name" value="Ribokinase-like"/>
    <property type="match status" value="1"/>
</dbReference>
<comment type="similarity">
    <text evidence="1">Belongs to the carbohydrate kinase pfkB family.</text>
</comment>
<dbReference type="UniPathway" id="UPA00704">
    <property type="reaction ID" value="UER00715"/>
</dbReference>
<accession>E3DNJ1</accession>
<keyword evidence="5 6" id="KW-0067">ATP-binding</keyword>
<keyword evidence="9" id="KW-1185">Reference proteome</keyword>
<dbReference type="EMBL" id="CP002175">
    <property type="protein sequence ID" value="ADO76529.1"/>
    <property type="molecule type" value="Genomic_DNA"/>
</dbReference>
<dbReference type="HOGENOM" id="CLU_050013_0_2_9"/>
<keyword evidence="6" id="KW-0423">Lactose metabolism</keyword>
<dbReference type="KEGG" id="hpk:Hprae_0374"/>
<dbReference type="OrthoDB" id="9801219at2"/>
<dbReference type="NCBIfam" id="TIGR03828">
    <property type="entry name" value="pfkB"/>
    <property type="match status" value="1"/>
</dbReference>